<dbReference type="RefSeq" id="WP_201277437.1">
    <property type="nucleotide sequence ID" value="NZ_JTHE03000062.1"/>
</dbReference>
<dbReference type="Pfam" id="PF00069">
    <property type="entry name" value="Pkinase"/>
    <property type="match status" value="1"/>
</dbReference>
<dbReference type="InterPro" id="IPR011009">
    <property type="entry name" value="Kinase-like_dom_sf"/>
</dbReference>
<name>A0ABD4T4Y9_9CYAN</name>
<feature type="transmembrane region" description="Helical" evidence="11">
    <location>
        <begin position="335"/>
        <end position="360"/>
    </location>
</feature>
<feature type="domain" description="Protein kinase" evidence="12">
    <location>
        <begin position="10"/>
        <end position="280"/>
    </location>
</feature>
<dbReference type="PANTHER" id="PTHR24363">
    <property type="entry name" value="SERINE/THREONINE PROTEIN KINASE"/>
    <property type="match status" value="1"/>
</dbReference>
<keyword evidence="11" id="KW-0812">Transmembrane</keyword>
<sequence>MIGHVLAQRYKVLEPLGQGGMGQTFIAVDLHLPGQPRCAVKRLKLAVQDPEMVAIAKRLFYKEAEILEKLGIHPQIPNLLAYFEEEGQFFLVQELIEGHPLSRELPLGQRWPEVQVQQLMTEILTLLQFIHRHQVIHRDIKPDNLIRRQADGRLVLIDFGAVKQIRDPQISSVLMSQTVGIGTPGYMATEQVNGKPRPSSDLYSAGIIGIQALTGLSPTQLRENPEDGELIWRDQAEVGEGFAQILTQLTRNYFKFRYQSADEALQALAQISAGPPAGYVPPPLTPVPPPLTYPQPRPGESSTGPTLAVSPAHNTVPTPAPPSSRRAAPRRRFPGFPLAIAGGLIVAALAGAVVLVRWPLSPPSPPTVRSTPDLGLQQLRQARTTATQSGDLGAAIRMAEAIPPASEVHGEAQTQLQSWRRDWQSQNETFRQAQVAFEAQQWREARDLALALPQNPYWDERADPIYFQARAELEKQSVPPSGSFPRASCGDTDPVKPFYRVYISGNQALNRAQQDFCRDAYYRSASNRLYFAAFDSLGGAEAFRRQLGSHFSGVQIEEVN</sequence>
<dbReference type="EMBL" id="JTHE03000062">
    <property type="protein sequence ID" value="MCM1983501.1"/>
    <property type="molecule type" value="Genomic_DNA"/>
</dbReference>
<evidence type="ECO:0000259" key="12">
    <source>
        <dbReference type="PROSITE" id="PS50011"/>
    </source>
</evidence>
<evidence type="ECO:0000313" key="14">
    <source>
        <dbReference type="Proteomes" id="UP000031561"/>
    </source>
</evidence>
<evidence type="ECO:0000256" key="7">
    <source>
        <dbReference type="ARBA" id="ARBA00047899"/>
    </source>
</evidence>
<feature type="compositionally biased region" description="Pro residues" evidence="10">
    <location>
        <begin position="279"/>
        <end position="297"/>
    </location>
</feature>
<protein>
    <recommendedName>
        <fullName evidence="1">non-specific serine/threonine protein kinase</fullName>
        <ecNumber evidence="1">2.7.11.1</ecNumber>
    </recommendedName>
</protein>
<feature type="region of interest" description="Disordered" evidence="10">
    <location>
        <begin position="279"/>
        <end position="330"/>
    </location>
</feature>
<dbReference type="Proteomes" id="UP000031561">
    <property type="component" value="Unassembled WGS sequence"/>
</dbReference>
<comment type="catalytic activity">
    <reaction evidence="7">
        <text>L-threonyl-[protein] + ATP = O-phospho-L-threonyl-[protein] + ADP + H(+)</text>
        <dbReference type="Rhea" id="RHEA:46608"/>
        <dbReference type="Rhea" id="RHEA-COMP:11060"/>
        <dbReference type="Rhea" id="RHEA-COMP:11605"/>
        <dbReference type="ChEBI" id="CHEBI:15378"/>
        <dbReference type="ChEBI" id="CHEBI:30013"/>
        <dbReference type="ChEBI" id="CHEBI:30616"/>
        <dbReference type="ChEBI" id="CHEBI:61977"/>
        <dbReference type="ChEBI" id="CHEBI:456216"/>
        <dbReference type="EC" id="2.7.11.1"/>
    </reaction>
</comment>
<dbReference type="SUPFAM" id="SSF56112">
    <property type="entry name" value="Protein kinase-like (PK-like)"/>
    <property type="match status" value="1"/>
</dbReference>
<dbReference type="InterPro" id="IPR000719">
    <property type="entry name" value="Prot_kinase_dom"/>
</dbReference>
<dbReference type="SMART" id="SM00220">
    <property type="entry name" value="S_TKc"/>
    <property type="match status" value="1"/>
</dbReference>
<keyword evidence="6 9" id="KW-0067">ATP-binding</keyword>
<keyword evidence="4 9" id="KW-0547">Nucleotide-binding</keyword>
<evidence type="ECO:0000313" key="13">
    <source>
        <dbReference type="EMBL" id="MCM1983501.1"/>
    </source>
</evidence>
<evidence type="ECO:0000256" key="5">
    <source>
        <dbReference type="ARBA" id="ARBA00022777"/>
    </source>
</evidence>
<proteinExistence type="predicted"/>
<feature type="binding site" evidence="9">
    <location>
        <position position="41"/>
    </location>
    <ligand>
        <name>ATP</name>
        <dbReference type="ChEBI" id="CHEBI:30616"/>
    </ligand>
</feature>
<evidence type="ECO:0000256" key="11">
    <source>
        <dbReference type="SAM" id="Phobius"/>
    </source>
</evidence>
<evidence type="ECO:0000256" key="6">
    <source>
        <dbReference type="ARBA" id="ARBA00022840"/>
    </source>
</evidence>
<keyword evidence="3" id="KW-0808">Transferase</keyword>
<keyword evidence="14" id="KW-1185">Reference proteome</keyword>
<dbReference type="PROSITE" id="PS50011">
    <property type="entry name" value="PROTEIN_KINASE_DOM"/>
    <property type="match status" value="1"/>
</dbReference>
<organism evidence="13 14">
    <name type="scientific">Lyngbya confervoides BDU141951</name>
    <dbReference type="NCBI Taxonomy" id="1574623"/>
    <lineage>
        <taxon>Bacteria</taxon>
        <taxon>Bacillati</taxon>
        <taxon>Cyanobacteriota</taxon>
        <taxon>Cyanophyceae</taxon>
        <taxon>Oscillatoriophycideae</taxon>
        <taxon>Oscillatoriales</taxon>
        <taxon>Microcoleaceae</taxon>
        <taxon>Lyngbya</taxon>
    </lineage>
</organism>
<reference evidence="13 14" key="1">
    <citation type="journal article" date="2015" name="Genome Announc.">
        <title>Draft Genome Sequence of Filamentous Marine Cyanobacterium Lyngbya confervoides Strain BDU141951.</title>
        <authorList>
            <person name="Chandrababunaidu M.M."/>
            <person name="Sen D."/>
            <person name="Tripathy S."/>
        </authorList>
    </citation>
    <scope>NUCLEOTIDE SEQUENCE [LARGE SCALE GENOMIC DNA]</scope>
    <source>
        <strain evidence="13 14">BDU141951</strain>
    </source>
</reference>
<evidence type="ECO:0000256" key="9">
    <source>
        <dbReference type="PROSITE-ProRule" id="PRU10141"/>
    </source>
</evidence>
<evidence type="ECO:0000256" key="8">
    <source>
        <dbReference type="ARBA" id="ARBA00048679"/>
    </source>
</evidence>
<accession>A0ABD4T4Y9</accession>
<dbReference type="InterPro" id="IPR017441">
    <property type="entry name" value="Protein_kinase_ATP_BS"/>
</dbReference>
<dbReference type="EC" id="2.7.11.1" evidence="1"/>
<gene>
    <name evidence="13" type="ORF">QQ91_0011800</name>
</gene>
<dbReference type="Gene3D" id="3.30.200.20">
    <property type="entry name" value="Phosphorylase Kinase, domain 1"/>
    <property type="match status" value="1"/>
</dbReference>
<keyword evidence="11" id="KW-1133">Transmembrane helix</keyword>
<keyword evidence="11" id="KW-0472">Membrane</keyword>
<dbReference type="GO" id="GO:0005524">
    <property type="term" value="F:ATP binding"/>
    <property type="evidence" value="ECO:0007669"/>
    <property type="project" value="UniProtKB-UniRule"/>
</dbReference>
<comment type="caution">
    <text evidence="13">The sequence shown here is derived from an EMBL/GenBank/DDBJ whole genome shotgun (WGS) entry which is preliminary data.</text>
</comment>
<dbReference type="PROSITE" id="PS00107">
    <property type="entry name" value="PROTEIN_KINASE_ATP"/>
    <property type="match status" value="1"/>
</dbReference>
<evidence type="ECO:0000256" key="10">
    <source>
        <dbReference type="SAM" id="MobiDB-lite"/>
    </source>
</evidence>
<dbReference type="Gene3D" id="1.10.510.10">
    <property type="entry name" value="Transferase(Phosphotransferase) domain 1"/>
    <property type="match status" value="1"/>
</dbReference>
<comment type="catalytic activity">
    <reaction evidence="8">
        <text>L-seryl-[protein] + ATP = O-phospho-L-seryl-[protein] + ADP + H(+)</text>
        <dbReference type="Rhea" id="RHEA:17989"/>
        <dbReference type="Rhea" id="RHEA-COMP:9863"/>
        <dbReference type="Rhea" id="RHEA-COMP:11604"/>
        <dbReference type="ChEBI" id="CHEBI:15378"/>
        <dbReference type="ChEBI" id="CHEBI:29999"/>
        <dbReference type="ChEBI" id="CHEBI:30616"/>
        <dbReference type="ChEBI" id="CHEBI:83421"/>
        <dbReference type="ChEBI" id="CHEBI:456216"/>
        <dbReference type="EC" id="2.7.11.1"/>
    </reaction>
</comment>
<dbReference type="CDD" id="cd14014">
    <property type="entry name" value="STKc_PknB_like"/>
    <property type="match status" value="1"/>
</dbReference>
<dbReference type="PANTHER" id="PTHR24363:SF0">
    <property type="entry name" value="SERINE_THREONINE KINASE LIKE DOMAIN CONTAINING 1"/>
    <property type="match status" value="1"/>
</dbReference>
<dbReference type="AlphaFoldDB" id="A0ABD4T4Y9"/>
<evidence type="ECO:0000256" key="2">
    <source>
        <dbReference type="ARBA" id="ARBA00022527"/>
    </source>
</evidence>
<evidence type="ECO:0000256" key="4">
    <source>
        <dbReference type="ARBA" id="ARBA00022741"/>
    </source>
</evidence>
<keyword evidence="5 13" id="KW-0418">Kinase</keyword>
<keyword evidence="2 13" id="KW-0723">Serine/threonine-protein kinase</keyword>
<evidence type="ECO:0000256" key="1">
    <source>
        <dbReference type="ARBA" id="ARBA00012513"/>
    </source>
</evidence>
<evidence type="ECO:0000256" key="3">
    <source>
        <dbReference type="ARBA" id="ARBA00022679"/>
    </source>
</evidence>
<dbReference type="GO" id="GO:0004674">
    <property type="term" value="F:protein serine/threonine kinase activity"/>
    <property type="evidence" value="ECO:0007669"/>
    <property type="project" value="UniProtKB-KW"/>
</dbReference>